<evidence type="ECO:0000313" key="2">
    <source>
        <dbReference type="Proteomes" id="UP001079430"/>
    </source>
</evidence>
<keyword evidence="2" id="KW-1185">Reference proteome</keyword>
<organism evidence="1 2">
    <name type="scientific">Sinorhizobium psoraleae</name>
    <dbReference type="NCBI Taxonomy" id="520838"/>
    <lineage>
        <taxon>Bacteria</taxon>
        <taxon>Pseudomonadati</taxon>
        <taxon>Pseudomonadota</taxon>
        <taxon>Alphaproteobacteria</taxon>
        <taxon>Hyphomicrobiales</taxon>
        <taxon>Rhizobiaceae</taxon>
        <taxon>Sinorhizobium/Ensifer group</taxon>
        <taxon>Sinorhizobium</taxon>
    </lineage>
</organism>
<name>A0ABT4KN20_9HYPH</name>
<protein>
    <submittedName>
        <fullName evidence="1">Uncharacterized protein</fullName>
    </submittedName>
</protein>
<dbReference type="EMBL" id="JAPVOI010000005">
    <property type="protein sequence ID" value="MCZ4093351.1"/>
    <property type="molecule type" value="Genomic_DNA"/>
</dbReference>
<reference evidence="1" key="1">
    <citation type="submission" date="2022-10" db="EMBL/GenBank/DDBJ databases">
        <title>Whole genome sequencing of three plant growth promoting bacteria isolated from Vachellia tortilis subsp. raddiana in Morocco.</title>
        <authorList>
            <person name="Hnini M."/>
            <person name="Zouagui R."/>
            <person name="Zouagui H."/>
            <person name="Chemao Elfihri M.-W."/>
            <person name="Ibrahimi A."/>
            <person name="Sbabou L."/>
            <person name="Aurag J."/>
        </authorList>
    </citation>
    <scope>NUCLEOTIDE SEQUENCE</scope>
    <source>
        <strain evidence="1">LMR678</strain>
    </source>
</reference>
<proteinExistence type="predicted"/>
<dbReference type="Proteomes" id="UP001079430">
    <property type="component" value="Unassembled WGS sequence"/>
</dbReference>
<dbReference type="RefSeq" id="WP_269285109.1">
    <property type="nucleotide sequence ID" value="NZ_JAPVOI010000005.1"/>
</dbReference>
<evidence type="ECO:0000313" key="1">
    <source>
        <dbReference type="EMBL" id="MCZ4093351.1"/>
    </source>
</evidence>
<gene>
    <name evidence="1" type="ORF">O3W52_26190</name>
</gene>
<accession>A0ABT4KN20</accession>
<comment type="caution">
    <text evidence="1">The sequence shown here is derived from an EMBL/GenBank/DDBJ whole genome shotgun (WGS) entry which is preliminary data.</text>
</comment>
<sequence length="44" mass="5040">MLEERFGTDYPFGLLEEVAQNIVDEAGGLDEWSPIEAPDFERPR</sequence>